<organism evidence="6 7">
    <name type="scientific">Microscilla marina ATCC 23134</name>
    <dbReference type="NCBI Taxonomy" id="313606"/>
    <lineage>
        <taxon>Bacteria</taxon>
        <taxon>Pseudomonadati</taxon>
        <taxon>Bacteroidota</taxon>
        <taxon>Cytophagia</taxon>
        <taxon>Cytophagales</taxon>
        <taxon>Microscillaceae</taxon>
        <taxon>Microscilla</taxon>
    </lineage>
</organism>
<feature type="coiled-coil region" evidence="3">
    <location>
        <begin position="416"/>
        <end position="464"/>
    </location>
</feature>
<keyword evidence="6" id="KW-0808">Transferase</keyword>
<dbReference type="InterPro" id="IPR036457">
    <property type="entry name" value="PPM-type-like_dom_sf"/>
</dbReference>
<dbReference type="eggNOG" id="COG2208">
    <property type="taxonomic scope" value="Bacteria"/>
</dbReference>
<dbReference type="GO" id="GO:0016791">
    <property type="term" value="F:phosphatase activity"/>
    <property type="evidence" value="ECO:0007669"/>
    <property type="project" value="TreeGrafter"/>
</dbReference>
<evidence type="ECO:0000256" key="1">
    <source>
        <dbReference type="ARBA" id="ARBA00022801"/>
    </source>
</evidence>
<keyword evidence="3" id="KW-0175">Coiled coil</keyword>
<keyword evidence="4" id="KW-1133">Transmembrane helix</keyword>
<reference evidence="6 7" key="1">
    <citation type="submission" date="2007-01" db="EMBL/GenBank/DDBJ databases">
        <authorList>
            <person name="Haygood M."/>
            <person name="Podell S."/>
            <person name="Anderson C."/>
            <person name="Hopkinson B."/>
            <person name="Roe K."/>
            <person name="Barbeau K."/>
            <person name="Gaasterland T."/>
            <person name="Ferriera S."/>
            <person name="Johnson J."/>
            <person name="Kravitz S."/>
            <person name="Beeson K."/>
            <person name="Sutton G."/>
            <person name="Rogers Y.-H."/>
            <person name="Friedman R."/>
            <person name="Frazier M."/>
            <person name="Venter J.C."/>
        </authorList>
    </citation>
    <scope>NUCLEOTIDE SEQUENCE [LARGE SCALE GENOMIC DNA]</scope>
    <source>
        <strain evidence="6 7">ATCC 23134</strain>
    </source>
</reference>
<dbReference type="InterPro" id="IPR019734">
    <property type="entry name" value="TPR_rpt"/>
</dbReference>
<keyword evidence="6" id="KW-0418">Kinase</keyword>
<dbReference type="InterPro" id="IPR011990">
    <property type="entry name" value="TPR-like_helical_dom_sf"/>
</dbReference>
<dbReference type="Gene3D" id="1.25.40.10">
    <property type="entry name" value="Tetratricopeptide repeat domain"/>
    <property type="match status" value="2"/>
</dbReference>
<feature type="repeat" description="TPR" evidence="2">
    <location>
        <begin position="166"/>
        <end position="199"/>
    </location>
</feature>
<proteinExistence type="predicted"/>
<keyword evidence="4" id="KW-0812">Transmembrane</keyword>
<dbReference type="AlphaFoldDB" id="A1ZF23"/>
<dbReference type="RefSeq" id="WP_002694279.1">
    <property type="nucleotide sequence ID" value="NZ_AAWS01000004.1"/>
</dbReference>
<dbReference type="PROSITE" id="PS50005">
    <property type="entry name" value="TPR"/>
    <property type="match status" value="2"/>
</dbReference>
<keyword evidence="7" id="KW-1185">Reference proteome</keyword>
<keyword evidence="6" id="KW-0723">Serine/threonine-protein kinase</keyword>
<dbReference type="Proteomes" id="UP000004095">
    <property type="component" value="Unassembled WGS sequence"/>
</dbReference>
<dbReference type="SUPFAM" id="SSF48452">
    <property type="entry name" value="TPR-like"/>
    <property type="match status" value="2"/>
</dbReference>
<dbReference type="eggNOG" id="COG0457">
    <property type="taxonomic scope" value="Bacteria"/>
</dbReference>
<evidence type="ECO:0000256" key="2">
    <source>
        <dbReference type="PROSITE-ProRule" id="PRU00339"/>
    </source>
</evidence>
<keyword evidence="4" id="KW-0472">Membrane</keyword>
<dbReference type="SMART" id="SM00331">
    <property type="entry name" value="PP2C_SIG"/>
    <property type="match status" value="1"/>
</dbReference>
<dbReference type="Pfam" id="PF07228">
    <property type="entry name" value="SpoIIE"/>
    <property type="match status" value="1"/>
</dbReference>
<feature type="domain" description="PPM-type phosphatase" evidence="5">
    <location>
        <begin position="507"/>
        <end position="737"/>
    </location>
</feature>
<feature type="transmembrane region" description="Helical" evidence="4">
    <location>
        <begin position="397"/>
        <end position="417"/>
    </location>
</feature>
<dbReference type="OrthoDB" id="9763484at2"/>
<dbReference type="PANTHER" id="PTHR43156:SF9">
    <property type="entry name" value="HAMP DOMAIN-CONTAINING PROTEIN"/>
    <property type="match status" value="1"/>
</dbReference>
<accession>A1ZF23</accession>
<evidence type="ECO:0000259" key="5">
    <source>
        <dbReference type="SMART" id="SM00331"/>
    </source>
</evidence>
<protein>
    <submittedName>
        <fullName evidence="6">Serine/threonine protein kinases, putative</fullName>
    </submittedName>
</protein>
<dbReference type="EMBL" id="AAWS01000004">
    <property type="protein sequence ID" value="EAY31125.1"/>
    <property type="molecule type" value="Genomic_DNA"/>
</dbReference>
<dbReference type="GO" id="GO:0004674">
    <property type="term" value="F:protein serine/threonine kinase activity"/>
    <property type="evidence" value="ECO:0007669"/>
    <property type="project" value="UniProtKB-KW"/>
</dbReference>
<dbReference type="SMART" id="SM00028">
    <property type="entry name" value="TPR"/>
    <property type="match status" value="4"/>
</dbReference>
<dbReference type="PROSITE" id="PS50293">
    <property type="entry name" value="TPR_REGION"/>
    <property type="match status" value="1"/>
</dbReference>
<name>A1ZF23_MICM2</name>
<evidence type="ECO:0000256" key="4">
    <source>
        <dbReference type="SAM" id="Phobius"/>
    </source>
</evidence>
<gene>
    <name evidence="6" type="ORF">M23134_07533</name>
</gene>
<keyword evidence="2" id="KW-0802">TPR repeat</keyword>
<sequence length="737" mass="84679">MGGGLFRYIYCIIFWWISLPLDGWTQSSEADVFNQLKATSSDTVKLRLYNTLSRLYWAKKDTHQLKTYTLAALRVADTTQQSMQLGQTFHNACHYYRLKTLYPKAIEYAQKARAVFQSIAYTKGVGNVYNTLGEMYQDQGKYTKAIDCHFNALRIAEKSKNAQMISASLSNIAAIYETIEQYDKALEYFEKALKIDQKRKAIESIGLTQVNIAQVYYHQKKYAQAKKYARWSIQNARKAKVPLIEGVALKFLAMLQSFAQDTLNATANFEKSHQLMSTQDQAPEYVALLLQMSRHYLQYKQLEKAKKYGKIALTKSLRIGTKKETKGIYKVLSSIYEQQGKLAQALEYQKKYAAYKDSLLTIKANNKLIQHELEYMYSKKEAKIKSDNHRQINQQSIYLYIISFGLLTVSLFSFFLLKSSRKQNTLNQELKEQQQELKAVNKHLQQKQTEIESNNQELKFLNHRLKSGESVITKAYDQLQTRNKQIKNNIRAAFTIQQAMLPPVALVRQLLPEHFIIYQPKDIVSGDFYWINEIEGKIIVIFADCTGHGVQGAFMSLIGHNLLDKLILQQRNTDPASILTQLNEQVLTALHQQDARSIDGMDIGILVLGKTTEGQKQLVYAGAKRPLYYLRPNNHEEIQVLKGVRKSIGGTQAKNKSFVNHQLALPTGSMLYMGTDGLADQHDYQRKKLGSLRLRNILTELHTLPIEEQETSLFALIQRHMLNTEQRDDILWIGIRV</sequence>
<evidence type="ECO:0000313" key="6">
    <source>
        <dbReference type="EMBL" id="EAY31125.1"/>
    </source>
</evidence>
<dbReference type="InterPro" id="IPR001932">
    <property type="entry name" value="PPM-type_phosphatase-like_dom"/>
</dbReference>
<evidence type="ECO:0000256" key="3">
    <source>
        <dbReference type="SAM" id="Coils"/>
    </source>
</evidence>
<feature type="repeat" description="TPR" evidence="2">
    <location>
        <begin position="126"/>
        <end position="159"/>
    </location>
</feature>
<evidence type="ECO:0000313" key="7">
    <source>
        <dbReference type="Proteomes" id="UP000004095"/>
    </source>
</evidence>
<keyword evidence="1" id="KW-0378">Hydrolase</keyword>
<dbReference type="Gene3D" id="3.60.40.10">
    <property type="entry name" value="PPM-type phosphatase domain"/>
    <property type="match status" value="1"/>
</dbReference>
<comment type="caution">
    <text evidence="6">The sequence shown here is derived from an EMBL/GenBank/DDBJ whole genome shotgun (WGS) entry which is preliminary data.</text>
</comment>
<dbReference type="Pfam" id="PF13424">
    <property type="entry name" value="TPR_12"/>
    <property type="match status" value="1"/>
</dbReference>
<dbReference type="InterPro" id="IPR052016">
    <property type="entry name" value="Bact_Sigma-Reg"/>
</dbReference>
<dbReference type="PANTHER" id="PTHR43156">
    <property type="entry name" value="STAGE II SPORULATION PROTEIN E-RELATED"/>
    <property type="match status" value="1"/>
</dbReference>